<evidence type="ECO:0000313" key="2">
    <source>
        <dbReference type="Proteomes" id="UP001454036"/>
    </source>
</evidence>
<keyword evidence="2" id="KW-1185">Reference proteome</keyword>
<sequence length="79" mass="8807">MRLPFSRFVNDLIITINRAPGLLLPIGGWLNITIFEVACRMCGLEPTVPLFAALFTVSHKSFQTTVPLFAAIDFILRSL</sequence>
<accession>A0AAV3R0L6</accession>
<evidence type="ECO:0000313" key="1">
    <source>
        <dbReference type="EMBL" id="GAA0169859.1"/>
    </source>
</evidence>
<dbReference type="EMBL" id="BAABME010007000">
    <property type="protein sequence ID" value="GAA0169859.1"/>
    <property type="molecule type" value="Genomic_DNA"/>
</dbReference>
<proteinExistence type="predicted"/>
<comment type="caution">
    <text evidence="1">The sequence shown here is derived from an EMBL/GenBank/DDBJ whole genome shotgun (WGS) entry which is preliminary data.</text>
</comment>
<organism evidence="1 2">
    <name type="scientific">Lithospermum erythrorhizon</name>
    <name type="common">Purple gromwell</name>
    <name type="synonym">Lithospermum officinale var. erythrorhizon</name>
    <dbReference type="NCBI Taxonomy" id="34254"/>
    <lineage>
        <taxon>Eukaryota</taxon>
        <taxon>Viridiplantae</taxon>
        <taxon>Streptophyta</taxon>
        <taxon>Embryophyta</taxon>
        <taxon>Tracheophyta</taxon>
        <taxon>Spermatophyta</taxon>
        <taxon>Magnoliopsida</taxon>
        <taxon>eudicotyledons</taxon>
        <taxon>Gunneridae</taxon>
        <taxon>Pentapetalae</taxon>
        <taxon>asterids</taxon>
        <taxon>lamiids</taxon>
        <taxon>Boraginales</taxon>
        <taxon>Boraginaceae</taxon>
        <taxon>Boraginoideae</taxon>
        <taxon>Lithospermeae</taxon>
        <taxon>Lithospermum</taxon>
    </lineage>
</organism>
<dbReference type="AlphaFoldDB" id="A0AAV3R0L6"/>
<reference evidence="1 2" key="1">
    <citation type="submission" date="2024-01" db="EMBL/GenBank/DDBJ databases">
        <title>The complete chloroplast genome sequence of Lithospermum erythrorhizon: insights into the phylogenetic relationship among Boraginaceae species and the maternal lineages of purple gromwells.</title>
        <authorList>
            <person name="Okada T."/>
            <person name="Watanabe K."/>
        </authorList>
    </citation>
    <scope>NUCLEOTIDE SEQUENCE [LARGE SCALE GENOMIC DNA]</scope>
</reference>
<gene>
    <name evidence="1" type="ORF">LIER_24244</name>
</gene>
<dbReference type="Proteomes" id="UP001454036">
    <property type="component" value="Unassembled WGS sequence"/>
</dbReference>
<name>A0AAV3R0L6_LITER</name>
<protein>
    <submittedName>
        <fullName evidence="1">Uncharacterized protein</fullName>
    </submittedName>
</protein>